<evidence type="ECO:0000313" key="2">
    <source>
        <dbReference type="Proteomes" id="UP000321750"/>
    </source>
</evidence>
<proteinExistence type="predicted"/>
<evidence type="ECO:0000313" key="1">
    <source>
        <dbReference type="EMBL" id="GEP12439.1"/>
    </source>
</evidence>
<name>A0A512JR73_9HYPH</name>
<dbReference type="EMBL" id="BJZV01000041">
    <property type="protein sequence ID" value="GEP12439.1"/>
    <property type="molecule type" value="Genomic_DNA"/>
</dbReference>
<keyword evidence="2" id="KW-1185">Reference proteome</keyword>
<organism evidence="1 2">
    <name type="scientific">Methylobacterium gnaphalii</name>
    <dbReference type="NCBI Taxonomy" id="1010610"/>
    <lineage>
        <taxon>Bacteria</taxon>
        <taxon>Pseudomonadati</taxon>
        <taxon>Pseudomonadota</taxon>
        <taxon>Alphaproteobacteria</taxon>
        <taxon>Hyphomicrobiales</taxon>
        <taxon>Methylobacteriaceae</taxon>
        <taxon>Methylobacterium</taxon>
    </lineage>
</organism>
<reference evidence="1 2" key="1">
    <citation type="submission" date="2019-07" db="EMBL/GenBank/DDBJ databases">
        <title>Whole genome shotgun sequence of Methylobacterium gnaphalii NBRC 107716.</title>
        <authorList>
            <person name="Hosoyama A."/>
            <person name="Uohara A."/>
            <person name="Ohji S."/>
            <person name="Ichikawa N."/>
        </authorList>
    </citation>
    <scope>NUCLEOTIDE SEQUENCE [LARGE SCALE GENOMIC DNA]</scope>
    <source>
        <strain evidence="1 2">NBRC 107716</strain>
    </source>
</reference>
<comment type="caution">
    <text evidence="1">The sequence shown here is derived from an EMBL/GenBank/DDBJ whole genome shotgun (WGS) entry which is preliminary data.</text>
</comment>
<dbReference type="AlphaFoldDB" id="A0A512JR73"/>
<sequence length="77" mass="9319">MGFALSWLHPLRSWRLREIWGGSLPTHLQLFLDDYNRARRLKTLRGLTPYEHVLHVWMKEPERFRLDPSHHMPGPYT</sequence>
<dbReference type="Proteomes" id="UP000321750">
    <property type="component" value="Unassembled WGS sequence"/>
</dbReference>
<gene>
    <name evidence="1" type="ORF">MGN01_42840</name>
</gene>
<accession>A0A512JR73</accession>
<protein>
    <recommendedName>
        <fullName evidence="3">Integrase catalytic domain-containing protein</fullName>
    </recommendedName>
</protein>
<evidence type="ECO:0008006" key="3">
    <source>
        <dbReference type="Google" id="ProtNLM"/>
    </source>
</evidence>